<proteinExistence type="predicted"/>
<evidence type="ECO:0000313" key="1">
    <source>
        <dbReference type="EMBL" id="LAB18618.1"/>
    </source>
</evidence>
<sequence length="100" mass="11478">MRNYYDQVAILESKVQQYLQEAELPRIPDEVKTMLDEKITMMELTETINRQNIGKAPSPNGLPAEFYKTIQDVISTTMLEVLNEVLTKNKVPDSCTESVR</sequence>
<dbReference type="PANTHER" id="PTHR31635">
    <property type="entry name" value="REVERSE TRANSCRIPTASE DOMAIN-CONTAINING PROTEIN-RELATED"/>
    <property type="match status" value="1"/>
</dbReference>
<reference evidence="1" key="1">
    <citation type="submission" date="2017-07" db="EMBL/GenBank/DDBJ databases">
        <authorList>
            <person name="Mikheyev A."/>
            <person name="Grau M."/>
        </authorList>
    </citation>
    <scope>NUCLEOTIDE SEQUENCE</scope>
    <source>
        <tissue evidence="1">Venom_gland</tissue>
    </source>
</reference>
<name>A0A2D4LCH5_9SAUR</name>
<organism evidence="1">
    <name type="scientific">Micrurus spixii</name>
    <name type="common">Amazon coral snake</name>
    <dbReference type="NCBI Taxonomy" id="129469"/>
    <lineage>
        <taxon>Eukaryota</taxon>
        <taxon>Metazoa</taxon>
        <taxon>Chordata</taxon>
        <taxon>Craniata</taxon>
        <taxon>Vertebrata</taxon>
        <taxon>Euteleostomi</taxon>
        <taxon>Lepidosauria</taxon>
        <taxon>Squamata</taxon>
        <taxon>Bifurcata</taxon>
        <taxon>Unidentata</taxon>
        <taxon>Episquamata</taxon>
        <taxon>Toxicofera</taxon>
        <taxon>Serpentes</taxon>
        <taxon>Colubroidea</taxon>
        <taxon>Elapidae</taxon>
        <taxon>Elapinae</taxon>
        <taxon>Micrurus</taxon>
    </lineage>
</organism>
<reference evidence="1" key="2">
    <citation type="submission" date="2017-11" db="EMBL/GenBank/DDBJ databases">
        <title>Coralsnake Venomics: Analyses of Venom Gland Transcriptomes and Proteomes of Six Brazilian Taxa.</title>
        <authorList>
            <person name="Aird S.D."/>
            <person name="Jorge da Silva N."/>
            <person name="Qiu L."/>
            <person name="Villar-Briones A."/>
            <person name="Aparecida-Saddi V."/>
            <person name="Campos-Telles M.P."/>
            <person name="Grau M."/>
            <person name="Mikheyev A.S."/>
        </authorList>
    </citation>
    <scope>NUCLEOTIDE SEQUENCE</scope>
    <source>
        <tissue evidence="1">Venom_gland</tissue>
    </source>
</reference>
<dbReference type="PANTHER" id="PTHR31635:SF196">
    <property type="entry name" value="REVERSE TRANSCRIPTASE DOMAIN-CONTAINING PROTEIN-RELATED"/>
    <property type="match status" value="1"/>
</dbReference>
<dbReference type="EMBL" id="IACM01009157">
    <property type="protein sequence ID" value="LAB18618.1"/>
    <property type="molecule type" value="Transcribed_RNA"/>
</dbReference>
<accession>A0A2D4LCH5</accession>
<dbReference type="AlphaFoldDB" id="A0A2D4LCH5"/>
<protein>
    <submittedName>
        <fullName evidence="1">Uncharacterized protein</fullName>
    </submittedName>
</protein>